<feature type="transmembrane region" description="Helical" evidence="1">
    <location>
        <begin position="149"/>
        <end position="172"/>
    </location>
</feature>
<proteinExistence type="predicted"/>
<comment type="caution">
    <text evidence="2">The sequence shown here is derived from an EMBL/GenBank/DDBJ whole genome shotgun (WGS) entry which is preliminary data.</text>
</comment>
<protein>
    <submittedName>
        <fullName evidence="2">Uncharacterized protein</fullName>
    </submittedName>
</protein>
<keyword evidence="1" id="KW-0812">Transmembrane</keyword>
<gene>
    <name evidence="2" type="ORF">LOD99_4837</name>
</gene>
<keyword evidence="3" id="KW-1185">Reference proteome</keyword>
<feature type="transmembrane region" description="Helical" evidence="1">
    <location>
        <begin position="275"/>
        <end position="295"/>
    </location>
</feature>
<accession>A0AAV7JSB1</accession>
<organism evidence="2 3">
    <name type="scientific">Oopsacas minuta</name>
    <dbReference type="NCBI Taxonomy" id="111878"/>
    <lineage>
        <taxon>Eukaryota</taxon>
        <taxon>Metazoa</taxon>
        <taxon>Porifera</taxon>
        <taxon>Hexactinellida</taxon>
        <taxon>Hexasterophora</taxon>
        <taxon>Lyssacinosida</taxon>
        <taxon>Leucopsacidae</taxon>
        <taxon>Oopsacas</taxon>
    </lineage>
</organism>
<dbReference type="Proteomes" id="UP001165289">
    <property type="component" value="Unassembled WGS sequence"/>
</dbReference>
<name>A0AAV7JSB1_9METZ</name>
<feature type="transmembrane region" description="Helical" evidence="1">
    <location>
        <begin position="249"/>
        <end position="268"/>
    </location>
</feature>
<keyword evidence="1" id="KW-0472">Membrane</keyword>
<keyword evidence="1" id="KW-1133">Transmembrane helix</keyword>
<feature type="transmembrane region" description="Helical" evidence="1">
    <location>
        <begin position="218"/>
        <end position="237"/>
    </location>
</feature>
<feature type="transmembrane region" description="Helical" evidence="1">
    <location>
        <begin position="23"/>
        <end position="43"/>
    </location>
</feature>
<dbReference type="EMBL" id="JAKMXF010000302">
    <property type="protein sequence ID" value="KAI6651586.1"/>
    <property type="molecule type" value="Genomic_DNA"/>
</dbReference>
<feature type="transmembrane region" description="Helical" evidence="1">
    <location>
        <begin position="301"/>
        <end position="326"/>
    </location>
</feature>
<reference evidence="2 3" key="1">
    <citation type="journal article" date="2023" name="BMC Biol.">
        <title>The compact genome of the sponge Oopsacas minuta (Hexactinellida) is lacking key metazoan core genes.</title>
        <authorList>
            <person name="Santini S."/>
            <person name="Schenkelaars Q."/>
            <person name="Jourda C."/>
            <person name="Duchesne M."/>
            <person name="Belahbib H."/>
            <person name="Rocher C."/>
            <person name="Selva M."/>
            <person name="Riesgo A."/>
            <person name="Vervoort M."/>
            <person name="Leys S.P."/>
            <person name="Kodjabachian L."/>
            <person name="Le Bivic A."/>
            <person name="Borchiellini C."/>
            <person name="Claverie J.M."/>
            <person name="Renard E."/>
        </authorList>
    </citation>
    <scope>NUCLEOTIDE SEQUENCE [LARGE SCALE GENOMIC DNA]</scope>
    <source>
        <strain evidence="2">SPO-2</strain>
    </source>
</reference>
<dbReference type="AlphaFoldDB" id="A0AAV7JSB1"/>
<evidence type="ECO:0000256" key="1">
    <source>
        <dbReference type="SAM" id="Phobius"/>
    </source>
</evidence>
<evidence type="ECO:0000313" key="2">
    <source>
        <dbReference type="EMBL" id="KAI6651586.1"/>
    </source>
</evidence>
<feature type="transmembrane region" description="Helical" evidence="1">
    <location>
        <begin position="114"/>
        <end position="137"/>
    </location>
</feature>
<sequence length="346" mass="39875">MLLQEYHSYFVHPVPRRIMHSNLLLNILGFNLMSNLSYSIMLLRCADGSLPSGLDLLHKPFPNLGNEVLPKSDFNCWQAKLFEAPAALQPYLTQYDNSNHYTTMTHLYDCMSCLFISSVIYTFSCFILHLVLNRFYIKFSLIRPVHKKWYVIVNVMKGIVLGTMILNTQFIPGILRMVFGGEFPILEAKRTTALYVMTDIVGLVLIPKLPFSTFMHHVMTLFIGMGIWSTNIGAQGWEGSLGVVKMSFLYGSFSCIPFSVNIFLGLRVMFHRKSWMIILCYFALFTYIISIGINWSLHIYWLYNCIKLMDISLSVFLYAGILVHIIRDDVILVKYIWTYPSVGKQD</sequence>
<evidence type="ECO:0000313" key="3">
    <source>
        <dbReference type="Proteomes" id="UP001165289"/>
    </source>
</evidence>